<dbReference type="InterPro" id="IPR050481">
    <property type="entry name" value="UDP-glycosyltransf_plant"/>
</dbReference>
<evidence type="ECO:0000256" key="3">
    <source>
        <dbReference type="ARBA" id="ARBA00022679"/>
    </source>
</evidence>
<dbReference type="FunFam" id="3.40.50.2000:FF:000080">
    <property type="entry name" value="Glycosyltransferase"/>
    <property type="match status" value="1"/>
</dbReference>
<evidence type="ECO:0008006" key="5">
    <source>
        <dbReference type="Google" id="ProtNLM"/>
    </source>
</evidence>
<comment type="similarity">
    <text evidence="1">Belongs to the UDP-glycosyltransferase family.</text>
</comment>
<dbReference type="FunFam" id="3.40.50.2000:FF:000056">
    <property type="entry name" value="Glycosyltransferase"/>
    <property type="match status" value="1"/>
</dbReference>
<dbReference type="GO" id="GO:0035251">
    <property type="term" value="F:UDP-glucosyltransferase activity"/>
    <property type="evidence" value="ECO:0007669"/>
    <property type="project" value="InterPro"/>
</dbReference>
<dbReference type="InParanoid" id="A0A059DCT9"/>
<dbReference type="OMA" id="CAMEQDS"/>
<dbReference type="Gene3D" id="3.40.50.2000">
    <property type="entry name" value="Glycogen Phosphorylase B"/>
    <property type="match status" value="2"/>
</dbReference>
<dbReference type="Pfam" id="PF00201">
    <property type="entry name" value="UDPGT"/>
    <property type="match status" value="1"/>
</dbReference>
<evidence type="ECO:0000313" key="4">
    <source>
        <dbReference type="EMBL" id="KCW88568.1"/>
    </source>
</evidence>
<dbReference type="InterPro" id="IPR002213">
    <property type="entry name" value="UDP_glucos_trans"/>
</dbReference>
<name>A0A059DCT9_EUCGR</name>
<organism evidence="4">
    <name type="scientific">Eucalyptus grandis</name>
    <name type="common">Flooded gum</name>
    <dbReference type="NCBI Taxonomy" id="71139"/>
    <lineage>
        <taxon>Eukaryota</taxon>
        <taxon>Viridiplantae</taxon>
        <taxon>Streptophyta</taxon>
        <taxon>Embryophyta</taxon>
        <taxon>Tracheophyta</taxon>
        <taxon>Spermatophyta</taxon>
        <taxon>Magnoliopsida</taxon>
        <taxon>eudicotyledons</taxon>
        <taxon>Gunneridae</taxon>
        <taxon>Pentapetalae</taxon>
        <taxon>rosids</taxon>
        <taxon>malvids</taxon>
        <taxon>Myrtales</taxon>
        <taxon>Myrtaceae</taxon>
        <taxon>Myrtoideae</taxon>
        <taxon>Eucalypteae</taxon>
        <taxon>Eucalyptus</taxon>
    </lineage>
</organism>
<protein>
    <recommendedName>
        <fullName evidence="5">Glycosyltransferase</fullName>
    </recommendedName>
</protein>
<evidence type="ECO:0000256" key="1">
    <source>
        <dbReference type="ARBA" id="ARBA00009995"/>
    </source>
</evidence>
<dbReference type="eggNOG" id="KOG1192">
    <property type="taxonomic scope" value="Eukaryota"/>
</dbReference>
<proteinExistence type="inferred from homology"/>
<sequence>MADAKLLFIPTPGLGHLVAMVEMAKLIVDRDPRLSVTVLLMKYPFDSDVDSYTNSLATSGASPRLCFVHLPRDNDDSQSSSAHFLTNFVESNKPRVKRAVAELADSAGSTGRLAGFVLDMFCTTMIDLADELGVPSYVLFTSSAAFLGMMLHLQSLQDEHHVDITEYKDSAAELDFPSLTNPLPAKVLPGLVLLKETVRPFLGHAKRMRAAKGIIINTFDELEPHALRSLAGLGAPAVYPLGPILNLKGETKTKACGGRQGNDIMEWLDKQPPSSVVFLCFGSMGSLGEEQVKEMACALERSGHRFLWSLRQAPPKDKVWFPSDLVDPTEALPEGFLDRTATIGKVIGWAPQRVAVLAHPAIGGFVSHCGWNSALESIRFGVPMATLPLYGEQQFNAFELVVELGVAVEIKMDYQRHPRRDPRLESDFVVTADVIEGGIKKLMEEVDSDRRKKVNEASEKSRMAVIEGGSSYLSLGCLIEDILNNMP</sequence>
<dbReference type="SUPFAM" id="SSF53756">
    <property type="entry name" value="UDP-Glycosyltransferase/glycogen phosphorylase"/>
    <property type="match status" value="1"/>
</dbReference>
<dbReference type="AlphaFoldDB" id="A0A059DCT9"/>
<dbReference type="PANTHER" id="PTHR48048:SF45">
    <property type="entry name" value="GLYCOSYLTRANSFERASE"/>
    <property type="match status" value="1"/>
</dbReference>
<keyword evidence="2" id="KW-0328">Glycosyltransferase</keyword>
<evidence type="ECO:0000256" key="2">
    <source>
        <dbReference type="ARBA" id="ARBA00022676"/>
    </source>
</evidence>
<dbReference type="PANTHER" id="PTHR48048">
    <property type="entry name" value="GLYCOSYLTRANSFERASE"/>
    <property type="match status" value="1"/>
</dbReference>
<dbReference type="Gramene" id="KCW88568">
    <property type="protein sequence ID" value="KCW88568"/>
    <property type="gene ID" value="EUGRSUZ_A00948"/>
</dbReference>
<keyword evidence="3" id="KW-0808">Transferase</keyword>
<reference evidence="4" key="1">
    <citation type="submission" date="2013-07" db="EMBL/GenBank/DDBJ databases">
        <title>The genome of Eucalyptus grandis.</title>
        <authorList>
            <person name="Schmutz J."/>
            <person name="Hayes R."/>
            <person name="Myburg A."/>
            <person name="Tuskan G."/>
            <person name="Grattapaglia D."/>
            <person name="Rokhsar D.S."/>
        </authorList>
    </citation>
    <scope>NUCLEOTIDE SEQUENCE</scope>
    <source>
        <tissue evidence="4">Leaf extractions</tissue>
    </source>
</reference>
<dbReference type="FunCoup" id="A0A059DCT9">
    <property type="interactions" value="566"/>
</dbReference>
<accession>A0A059DCT9</accession>
<gene>
    <name evidence="4" type="ORF">EUGRSUZ_A00948</name>
</gene>
<dbReference type="CDD" id="cd03784">
    <property type="entry name" value="GT1_Gtf-like"/>
    <property type="match status" value="1"/>
</dbReference>
<dbReference type="EMBL" id="KK198753">
    <property type="protein sequence ID" value="KCW88568.1"/>
    <property type="molecule type" value="Genomic_DNA"/>
</dbReference>